<comment type="similarity">
    <text evidence="1">Belongs to the AATF family.</text>
</comment>
<feature type="domain" description="Apoptosis-antagonizing transcription factor C-terminal" evidence="4">
    <location>
        <begin position="424"/>
        <end position="504"/>
    </location>
</feature>
<evidence type="ECO:0000259" key="4">
    <source>
        <dbReference type="Pfam" id="PF08164"/>
    </source>
</evidence>
<feature type="compositionally biased region" description="Acidic residues" evidence="3">
    <location>
        <begin position="512"/>
        <end position="527"/>
    </location>
</feature>
<evidence type="ECO:0000259" key="5">
    <source>
        <dbReference type="Pfam" id="PF13339"/>
    </source>
</evidence>
<dbReference type="GO" id="GO:0000462">
    <property type="term" value="P:maturation of SSU-rRNA from tricistronic rRNA transcript (SSU-rRNA, 5.8S rRNA, LSU-rRNA)"/>
    <property type="evidence" value="ECO:0007669"/>
    <property type="project" value="TreeGrafter"/>
</dbReference>
<gene>
    <name evidence="6" type="ORF">KGF57_001571</name>
</gene>
<evidence type="ECO:0000256" key="1">
    <source>
        <dbReference type="ARBA" id="ARBA00008966"/>
    </source>
</evidence>
<dbReference type="GeneID" id="76149630"/>
<comment type="caution">
    <text evidence="6">The sequence shown here is derived from an EMBL/GenBank/DDBJ whole genome shotgun (WGS) entry which is preliminary data.</text>
</comment>
<name>A0AAD5FZN0_9ASCO</name>
<feature type="region of interest" description="Disordered" evidence="3">
    <location>
        <begin position="373"/>
        <end position="413"/>
    </location>
</feature>
<feature type="compositionally biased region" description="Low complexity" evidence="3">
    <location>
        <begin position="381"/>
        <end position="394"/>
    </location>
</feature>
<dbReference type="InterPro" id="IPR012617">
    <property type="entry name" value="AATF_C"/>
</dbReference>
<feature type="domain" description="AATF leucine zipper-containing" evidence="5">
    <location>
        <begin position="200"/>
        <end position="315"/>
    </location>
</feature>
<dbReference type="PANTHER" id="PTHR15565:SF0">
    <property type="entry name" value="PROTEIN AATF"/>
    <property type="match status" value="1"/>
</dbReference>
<dbReference type="Proteomes" id="UP001204833">
    <property type="component" value="Unassembled WGS sequence"/>
</dbReference>
<dbReference type="RefSeq" id="XP_051609917.1">
    <property type="nucleotide sequence ID" value="XM_051750790.1"/>
</dbReference>
<dbReference type="InterPro" id="IPR039223">
    <property type="entry name" value="AATF/Bfr2"/>
</dbReference>
<protein>
    <recommendedName>
        <fullName evidence="2">Protein BFR2</fullName>
    </recommendedName>
</protein>
<feature type="region of interest" description="Disordered" evidence="3">
    <location>
        <begin position="512"/>
        <end position="536"/>
    </location>
</feature>
<accession>A0AAD5FZN0</accession>
<dbReference type="AlphaFoldDB" id="A0AAD5FZN0"/>
<dbReference type="GO" id="GO:0005730">
    <property type="term" value="C:nucleolus"/>
    <property type="evidence" value="ECO:0007669"/>
    <property type="project" value="TreeGrafter"/>
</dbReference>
<evidence type="ECO:0000256" key="2">
    <source>
        <dbReference type="ARBA" id="ARBA00013850"/>
    </source>
</evidence>
<feature type="compositionally biased region" description="Acidic residues" evidence="3">
    <location>
        <begin position="94"/>
        <end position="132"/>
    </location>
</feature>
<evidence type="ECO:0000256" key="3">
    <source>
        <dbReference type="SAM" id="MobiDB-lite"/>
    </source>
</evidence>
<dbReference type="Pfam" id="PF08164">
    <property type="entry name" value="TRAUB"/>
    <property type="match status" value="1"/>
</dbReference>
<sequence length="536" mass="60539">MAKKTLADEIASFYKPKNEFDIEDFDNGSSAKDNVFQHEENNSSENDELSDEESKKEHYVVAPKSKLRSQQGPSLGQKYTGNVVGRDDLYNSSSDEDEEVELEVEGEGEEDDDDDEEEDDAVSSQVESEDENGAINGHNDNSVEESQSEPDSVSEDSESNRVPRRQSPDRPTHQKELVKQLLTKERSHIVNRLSQSAINDTLKGYAVKQQYKTYEKLVDVRIKFQKAVNSANQLPINSVTYEEHKSEDSDGLLDDVKLALYGLLKNVLSLRSQLGSTNISLPKKRTFEAMSSATRDADNDLTRQRASILNKWSFKVQNSSGSSAMNANKFKAINQSFEQQVKNNLSDMERLIKRTKLNRKQVVPLGYVEEEKKGASALQGNNNNDNNNNNNNNNNDDDVGEEMAPRKKAQGQENSYIFDDEDFYRVLLNDLVDKKVQSSDPTSNITIIRSAQKANKLRNNVDTKASKGRKLRFHVQEQIANFESSTGGWKWSDDQIDEFFASLLGQKVNMNEDEKEAEVESENELEPESNGIRLFG</sequence>
<organism evidence="6 7">
    <name type="scientific">Candida theae</name>
    <dbReference type="NCBI Taxonomy" id="1198502"/>
    <lineage>
        <taxon>Eukaryota</taxon>
        <taxon>Fungi</taxon>
        <taxon>Dikarya</taxon>
        <taxon>Ascomycota</taxon>
        <taxon>Saccharomycotina</taxon>
        <taxon>Pichiomycetes</taxon>
        <taxon>Debaryomycetaceae</taxon>
        <taxon>Candida/Lodderomyces clade</taxon>
        <taxon>Candida</taxon>
    </lineage>
</organism>
<reference evidence="6 7" key="1">
    <citation type="journal article" date="2022" name="DNA Res.">
        <title>Genome analysis of five recently described species of the CUG-Ser clade uncovers Candida theae as a new hybrid lineage with pathogenic potential in the Candida parapsilosis species complex.</title>
        <authorList>
            <person name="Mixao V."/>
            <person name="Del Olmo V."/>
            <person name="Hegedusova E."/>
            <person name="Saus E."/>
            <person name="Pryszcz L."/>
            <person name="Cillingova A."/>
            <person name="Nosek J."/>
            <person name="Gabaldon T."/>
        </authorList>
    </citation>
    <scope>NUCLEOTIDE SEQUENCE [LARGE SCALE GENOMIC DNA]</scope>
    <source>
        <strain evidence="6 7">CBS 12239</strain>
    </source>
</reference>
<feature type="compositionally biased region" description="Acidic residues" evidence="3">
    <location>
        <begin position="142"/>
        <end position="157"/>
    </location>
</feature>
<evidence type="ECO:0000313" key="6">
    <source>
        <dbReference type="EMBL" id="KAI5961943.1"/>
    </source>
</evidence>
<dbReference type="Pfam" id="PF13339">
    <property type="entry name" value="AATF-Che1"/>
    <property type="match status" value="1"/>
</dbReference>
<keyword evidence="7" id="KW-1185">Reference proteome</keyword>
<feature type="compositionally biased region" description="Polar residues" evidence="3">
    <location>
        <begin position="68"/>
        <end position="80"/>
    </location>
</feature>
<feature type="region of interest" description="Disordered" evidence="3">
    <location>
        <begin position="16"/>
        <end position="175"/>
    </location>
</feature>
<feature type="compositionally biased region" description="Basic and acidic residues" evidence="3">
    <location>
        <begin position="158"/>
        <end position="175"/>
    </location>
</feature>
<dbReference type="PANTHER" id="PTHR15565">
    <property type="entry name" value="AATF PROTEIN APOPTOSIS ANTAGONIZING TRANSCRIPTION FACTOR"/>
    <property type="match status" value="1"/>
</dbReference>
<proteinExistence type="inferred from homology"/>
<dbReference type="InterPro" id="IPR025160">
    <property type="entry name" value="AATF"/>
</dbReference>
<evidence type="ECO:0000313" key="7">
    <source>
        <dbReference type="Proteomes" id="UP001204833"/>
    </source>
</evidence>
<dbReference type="EMBL" id="JAIHNG010000070">
    <property type="protein sequence ID" value="KAI5961943.1"/>
    <property type="molecule type" value="Genomic_DNA"/>
</dbReference>